<reference evidence="1 2" key="1">
    <citation type="submission" date="2019-01" db="EMBL/GenBank/DDBJ databases">
        <title>Sequencing of cultivated peanut Arachis hypogaea provides insights into genome evolution and oil improvement.</title>
        <authorList>
            <person name="Chen X."/>
        </authorList>
    </citation>
    <scope>NUCLEOTIDE SEQUENCE [LARGE SCALE GENOMIC DNA]</scope>
    <source>
        <strain evidence="2">cv. Fuhuasheng</strain>
        <tissue evidence="1">Leaves</tissue>
    </source>
</reference>
<evidence type="ECO:0000313" key="1">
    <source>
        <dbReference type="EMBL" id="RYR10262.1"/>
    </source>
</evidence>
<organism evidence="1 2">
    <name type="scientific">Arachis hypogaea</name>
    <name type="common">Peanut</name>
    <dbReference type="NCBI Taxonomy" id="3818"/>
    <lineage>
        <taxon>Eukaryota</taxon>
        <taxon>Viridiplantae</taxon>
        <taxon>Streptophyta</taxon>
        <taxon>Embryophyta</taxon>
        <taxon>Tracheophyta</taxon>
        <taxon>Spermatophyta</taxon>
        <taxon>Magnoliopsida</taxon>
        <taxon>eudicotyledons</taxon>
        <taxon>Gunneridae</taxon>
        <taxon>Pentapetalae</taxon>
        <taxon>rosids</taxon>
        <taxon>fabids</taxon>
        <taxon>Fabales</taxon>
        <taxon>Fabaceae</taxon>
        <taxon>Papilionoideae</taxon>
        <taxon>50 kb inversion clade</taxon>
        <taxon>dalbergioids sensu lato</taxon>
        <taxon>Dalbergieae</taxon>
        <taxon>Pterocarpus clade</taxon>
        <taxon>Arachis</taxon>
    </lineage>
</organism>
<dbReference type="Proteomes" id="UP000289738">
    <property type="component" value="Chromosome B05"/>
</dbReference>
<proteinExistence type="predicted"/>
<name>A0A444Z7V1_ARAHY</name>
<dbReference type="AlphaFoldDB" id="A0A444Z7V1"/>
<evidence type="ECO:0000313" key="2">
    <source>
        <dbReference type="Proteomes" id="UP000289738"/>
    </source>
</evidence>
<gene>
    <name evidence="1" type="ORF">Ahy_B05g078729</name>
</gene>
<comment type="caution">
    <text evidence="1">The sequence shown here is derived from an EMBL/GenBank/DDBJ whole genome shotgun (WGS) entry which is preliminary data.</text>
</comment>
<accession>A0A444Z7V1</accession>
<keyword evidence="2" id="KW-1185">Reference proteome</keyword>
<protein>
    <submittedName>
        <fullName evidence="1">Uncharacterized protein</fullName>
    </submittedName>
</protein>
<dbReference type="EMBL" id="SDMP01000015">
    <property type="protein sequence ID" value="RYR10262.1"/>
    <property type="molecule type" value="Genomic_DNA"/>
</dbReference>
<sequence>MGTKILEPRNHSSTVSDLPNSLLGLGFLPHSSLGLGDLSPEPCYHFPPQYQCSGNSKEHFAISFPHMFECKDYYRGVKLGDVWFKNYKPMMSLKI</sequence>